<proteinExistence type="predicted"/>
<dbReference type="Proteomes" id="UP000011518">
    <property type="component" value="Unassembled WGS sequence"/>
</dbReference>
<dbReference type="GO" id="GO:0038023">
    <property type="term" value="F:signaling receptor activity"/>
    <property type="evidence" value="ECO:0007669"/>
    <property type="project" value="InterPro"/>
</dbReference>
<evidence type="ECO:0000313" key="3">
    <source>
        <dbReference type="Proteomes" id="UP000011518"/>
    </source>
</evidence>
<accession>L8Y543</accession>
<keyword evidence="2" id="KW-0675">Receptor</keyword>
<organism evidence="2 3">
    <name type="scientific">Tupaia chinensis</name>
    <name type="common">Chinese tree shrew</name>
    <name type="synonym">Tupaia belangeri chinensis</name>
    <dbReference type="NCBI Taxonomy" id="246437"/>
    <lineage>
        <taxon>Eukaryota</taxon>
        <taxon>Metazoa</taxon>
        <taxon>Chordata</taxon>
        <taxon>Craniata</taxon>
        <taxon>Vertebrata</taxon>
        <taxon>Euteleostomi</taxon>
        <taxon>Mammalia</taxon>
        <taxon>Eutheria</taxon>
        <taxon>Euarchontoglires</taxon>
        <taxon>Scandentia</taxon>
        <taxon>Tupaiidae</taxon>
        <taxon>Tupaia</taxon>
    </lineage>
</organism>
<dbReference type="InterPro" id="IPR031449">
    <property type="entry name" value="ANXA2R"/>
</dbReference>
<protein>
    <submittedName>
        <fullName evidence="2">Annexin-2 receptor</fullName>
    </submittedName>
</protein>
<dbReference type="InParanoid" id="L8Y543"/>
<keyword evidence="3" id="KW-1185">Reference proteome</keyword>
<dbReference type="FunCoup" id="L8Y543">
    <property type="interactions" value="4"/>
</dbReference>
<name>L8Y543_TUPCH</name>
<feature type="region of interest" description="Disordered" evidence="1">
    <location>
        <begin position="64"/>
        <end position="103"/>
    </location>
</feature>
<dbReference type="Pfam" id="PF15721">
    <property type="entry name" value="ANXA2R"/>
    <property type="match status" value="1"/>
</dbReference>
<dbReference type="EMBL" id="KB365185">
    <property type="protein sequence ID" value="ELV11397.1"/>
    <property type="molecule type" value="Genomic_DNA"/>
</dbReference>
<dbReference type="AlphaFoldDB" id="L8Y543"/>
<dbReference type="PANTHER" id="PTHR38820">
    <property type="entry name" value="ANNEXIN-2 RECEPTOR"/>
    <property type="match status" value="1"/>
</dbReference>
<dbReference type="PANTHER" id="PTHR38820:SF1">
    <property type="entry name" value="ANNEXIN-2 RECEPTOR"/>
    <property type="match status" value="1"/>
</dbReference>
<evidence type="ECO:0000256" key="1">
    <source>
        <dbReference type="SAM" id="MobiDB-lite"/>
    </source>
</evidence>
<gene>
    <name evidence="2" type="ORF">TREES_T100002269</name>
</gene>
<feature type="region of interest" description="Disordered" evidence="1">
    <location>
        <begin position="182"/>
        <end position="209"/>
    </location>
</feature>
<sequence>MLGCPRLPPPLRHPWPQSINTRAAVALAALSAQRSQRLPSSCPPAEALEQRFLGGAMLTWDSAEAAPEAPRPPPILSAEDRGAGPLRYFPELGEPSLDSRDSGRGLLSTPCWRLPSFLQKTEDSPGDCISVETRTAELSFFLKTEDSHSDCISVEPRTAELPATLQPGIQWKQDDLSGELDLEEDPDRLPLLTRPGASPRRTRDGQREAETSFPGALCRGLLSDCCPSLLPDGWRHHAGCLGPIQRALSMLWGCCLSIVGAKER</sequence>
<reference evidence="3" key="2">
    <citation type="journal article" date="2013" name="Nat. Commun.">
        <title>Genome of the Chinese tree shrew.</title>
        <authorList>
            <person name="Fan Y."/>
            <person name="Huang Z.Y."/>
            <person name="Cao C.C."/>
            <person name="Chen C.S."/>
            <person name="Chen Y.X."/>
            <person name="Fan D.D."/>
            <person name="He J."/>
            <person name="Hou H.L."/>
            <person name="Hu L."/>
            <person name="Hu X.T."/>
            <person name="Jiang X.T."/>
            <person name="Lai R."/>
            <person name="Lang Y.S."/>
            <person name="Liang B."/>
            <person name="Liao S.G."/>
            <person name="Mu D."/>
            <person name="Ma Y.Y."/>
            <person name="Niu Y.Y."/>
            <person name="Sun X.Q."/>
            <person name="Xia J.Q."/>
            <person name="Xiao J."/>
            <person name="Xiong Z.Q."/>
            <person name="Xu L."/>
            <person name="Yang L."/>
            <person name="Zhang Y."/>
            <person name="Zhao W."/>
            <person name="Zhao X.D."/>
            <person name="Zheng Y.T."/>
            <person name="Zhou J.M."/>
            <person name="Zhu Y.B."/>
            <person name="Zhang G.J."/>
            <person name="Wang J."/>
            <person name="Yao Y.G."/>
        </authorList>
    </citation>
    <scope>NUCLEOTIDE SEQUENCE [LARGE SCALE GENOMIC DNA]</scope>
</reference>
<evidence type="ECO:0000313" key="2">
    <source>
        <dbReference type="EMBL" id="ELV11397.1"/>
    </source>
</evidence>
<reference evidence="3" key="1">
    <citation type="submission" date="2012-07" db="EMBL/GenBank/DDBJ databases">
        <title>Genome of the Chinese tree shrew, a rising model animal genetically related to primates.</title>
        <authorList>
            <person name="Zhang G."/>
            <person name="Fan Y."/>
            <person name="Yao Y."/>
            <person name="Huang Z."/>
        </authorList>
    </citation>
    <scope>NUCLEOTIDE SEQUENCE [LARGE SCALE GENOMIC DNA]</scope>
</reference>